<dbReference type="PRINTS" id="PR00111">
    <property type="entry name" value="ABHYDROLASE"/>
</dbReference>
<evidence type="ECO:0000256" key="1">
    <source>
        <dbReference type="ARBA" id="ARBA00022801"/>
    </source>
</evidence>
<dbReference type="SUPFAM" id="SSF53474">
    <property type="entry name" value="alpha/beta-Hydrolases"/>
    <property type="match status" value="1"/>
</dbReference>
<name>A0A9P6GJZ2_9PLEO</name>
<dbReference type="Pfam" id="PF00561">
    <property type="entry name" value="Abhydrolase_1"/>
    <property type="match status" value="1"/>
</dbReference>
<dbReference type="EMBL" id="WJXW01000005">
    <property type="protein sequence ID" value="KAF9736365.1"/>
    <property type="molecule type" value="Genomic_DNA"/>
</dbReference>
<dbReference type="Gene3D" id="3.40.50.1820">
    <property type="entry name" value="alpha/beta hydrolase"/>
    <property type="match status" value="1"/>
</dbReference>
<proteinExistence type="predicted"/>
<dbReference type="GO" id="GO:0004301">
    <property type="term" value="F:epoxide hydrolase activity"/>
    <property type="evidence" value="ECO:0007669"/>
    <property type="project" value="TreeGrafter"/>
</dbReference>
<dbReference type="PANTHER" id="PTHR42977">
    <property type="entry name" value="HYDROLASE-RELATED"/>
    <property type="match status" value="1"/>
</dbReference>
<evidence type="ECO:0000259" key="2">
    <source>
        <dbReference type="Pfam" id="PF00561"/>
    </source>
</evidence>
<dbReference type="InterPro" id="IPR051340">
    <property type="entry name" value="Haloalkane_dehalogenase"/>
</dbReference>
<dbReference type="PANTHER" id="PTHR42977:SF3">
    <property type="entry name" value="AB HYDROLASE-1 DOMAIN-CONTAINING PROTEIN"/>
    <property type="match status" value="1"/>
</dbReference>
<organism evidence="3 4">
    <name type="scientific">Paraphaeosphaeria minitans</name>
    <dbReference type="NCBI Taxonomy" id="565426"/>
    <lineage>
        <taxon>Eukaryota</taxon>
        <taxon>Fungi</taxon>
        <taxon>Dikarya</taxon>
        <taxon>Ascomycota</taxon>
        <taxon>Pezizomycotina</taxon>
        <taxon>Dothideomycetes</taxon>
        <taxon>Pleosporomycetidae</taxon>
        <taxon>Pleosporales</taxon>
        <taxon>Massarineae</taxon>
        <taxon>Didymosphaeriaceae</taxon>
        <taxon>Paraphaeosphaeria</taxon>
    </lineage>
</organism>
<reference evidence="3" key="1">
    <citation type="journal article" date="2020" name="Mol. Plant Microbe Interact.">
        <title>Genome Sequence of the Biocontrol Agent Coniothyrium minitans strain Conio (IMI 134523).</title>
        <authorList>
            <person name="Patel D."/>
            <person name="Shittu T.A."/>
            <person name="Baroncelli R."/>
            <person name="Muthumeenakshi S."/>
            <person name="Osborne T.H."/>
            <person name="Janganan T.K."/>
            <person name="Sreenivasaprasad S."/>
        </authorList>
    </citation>
    <scope>NUCLEOTIDE SEQUENCE</scope>
    <source>
        <strain evidence="3">Conio</strain>
    </source>
</reference>
<evidence type="ECO:0000313" key="4">
    <source>
        <dbReference type="Proteomes" id="UP000756921"/>
    </source>
</evidence>
<accession>A0A9P6GJZ2</accession>
<evidence type="ECO:0000313" key="3">
    <source>
        <dbReference type="EMBL" id="KAF9736365.1"/>
    </source>
</evidence>
<dbReference type="OrthoDB" id="284184at2759"/>
<protein>
    <submittedName>
        <fullName evidence="3">Twin-arginine translocation pathway signal</fullName>
    </submittedName>
</protein>
<feature type="domain" description="AB hydrolase-1" evidence="2">
    <location>
        <begin position="30"/>
        <end position="273"/>
    </location>
</feature>
<keyword evidence="1" id="KW-0378">Hydrolase</keyword>
<dbReference type="InterPro" id="IPR000639">
    <property type="entry name" value="Epox_hydrolase-like"/>
</dbReference>
<sequence>MSFITTVTRFLALSTGESIFYRESGSSNHPTILLLHGFPSSSHQYRNLIPLLASKYRVIAPDFPGFGFTNVSSSYTYTFDNIAATISTFLSEIHDPPAKYTIYIFDYGAPVGLRLALQHPERVAAIIAQNGNAYAEGLGTFWDPIRTLWSTNNSADARAALLPFLQTGTKGQYTDGEPDPHALDPASWTLDQALLERPGVFDVQLDLFYDYRTNLELYPKVQEWFRESQVPLVTAWGKNDVIFPPVGAEAYKKDLPGAEINLLDAGHFAVESHAGAIAGTILEFLSRKGIV</sequence>
<dbReference type="InterPro" id="IPR000073">
    <property type="entry name" value="AB_hydrolase_1"/>
</dbReference>
<comment type="caution">
    <text evidence="3">The sequence shown here is derived from an EMBL/GenBank/DDBJ whole genome shotgun (WGS) entry which is preliminary data.</text>
</comment>
<dbReference type="AlphaFoldDB" id="A0A9P6GJZ2"/>
<dbReference type="InterPro" id="IPR029058">
    <property type="entry name" value="AB_hydrolase_fold"/>
</dbReference>
<dbReference type="Proteomes" id="UP000756921">
    <property type="component" value="Unassembled WGS sequence"/>
</dbReference>
<dbReference type="PRINTS" id="PR00412">
    <property type="entry name" value="EPOXHYDRLASE"/>
</dbReference>
<gene>
    <name evidence="3" type="ORF">PMIN01_06281</name>
</gene>
<keyword evidence="4" id="KW-1185">Reference proteome</keyword>